<comment type="caution">
    <text evidence="1">The sequence shown here is derived from an EMBL/GenBank/DDBJ whole genome shotgun (WGS) entry which is preliminary data.</text>
</comment>
<proteinExistence type="predicted"/>
<gene>
    <name evidence="1" type="ORF">CB695_22505</name>
</gene>
<organism evidence="1">
    <name type="scientific">Salmonella enterica subsp. enterica serovar Chester</name>
    <dbReference type="NCBI Taxonomy" id="149386"/>
    <lineage>
        <taxon>Bacteria</taxon>
        <taxon>Pseudomonadati</taxon>
        <taxon>Pseudomonadota</taxon>
        <taxon>Gammaproteobacteria</taxon>
        <taxon>Enterobacterales</taxon>
        <taxon>Enterobacteriaceae</taxon>
        <taxon>Salmonella</taxon>
    </lineage>
</organism>
<name>A0A635RBU3_SALET</name>
<reference evidence="1" key="1">
    <citation type="submission" date="2018-07" db="EMBL/GenBank/DDBJ databases">
        <authorList>
            <person name="Ashton P.M."/>
            <person name="Dallman T."/>
            <person name="Nair S."/>
            <person name="De Pinna E."/>
            <person name="Peters T."/>
            <person name="Grant K."/>
        </authorList>
    </citation>
    <scope>NUCLEOTIDE SEQUENCE</scope>
    <source>
        <strain evidence="1">368335</strain>
    </source>
</reference>
<sequence>MVFKLIRLFKRKKCPVCEINEKVIAKQDELIKVQEKSLREQLELYYKLCAITEYICEEKLPKEAGFLILEKATKDCRAQVDMYKQVLRRELWGKINEA</sequence>
<protein>
    <submittedName>
        <fullName evidence="1">Uncharacterized protein</fullName>
    </submittedName>
</protein>
<evidence type="ECO:0000313" key="1">
    <source>
        <dbReference type="EMBL" id="EDH8304239.1"/>
    </source>
</evidence>
<dbReference type="AlphaFoldDB" id="A0A635RBU3"/>
<accession>A0A635RBU3</accession>
<dbReference type="EMBL" id="AAMIYH010000027">
    <property type="protein sequence ID" value="EDH8304239.1"/>
    <property type="molecule type" value="Genomic_DNA"/>
</dbReference>